<evidence type="ECO:0000313" key="2">
    <source>
        <dbReference type="Proteomes" id="UP000095287"/>
    </source>
</evidence>
<accession>A0A1I7Y2K9</accession>
<dbReference type="AlphaFoldDB" id="A0A1I7Y2K9"/>
<proteinExistence type="predicted"/>
<evidence type="ECO:0000256" key="1">
    <source>
        <dbReference type="SAM" id="MobiDB-lite"/>
    </source>
</evidence>
<reference evidence="3" key="1">
    <citation type="submission" date="2016-11" db="UniProtKB">
        <authorList>
            <consortium name="WormBaseParasite"/>
        </authorList>
    </citation>
    <scope>IDENTIFICATION</scope>
</reference>
<organism evidence="2 3">
    <name type="scientific">Steinernema glaseri</name>
    <dbReference type="NCBI Taxonomy" id="37863"/>
    <lineage>
        <taxon>Eukaryota</taxon>
        <taxon>Metazoa</taxon>
        <taxon>Ecdysozoa</taxon>
        <taxon>Nematoda</taxon>
        <taxon>Chromadorea</taxon>
        <taxon>Rhabditida</taxon>
        <taxon>Tylenchina</taxon>
        <taxon>Panagrolaimomorpha</taxon>
        <taxon>Strongyloidoidea</taxon>
        <taxon>Steinernematidae</taxon>
        <taxon>Steinernema</taxon>
    </lineage>
</organism>
<dbReference type="Proteomes" id="UP000095287">
    <property type="component" value="Unplaced"/>
</dbReference>
<protein>
    <submittedName>
        <fullName evidence="3">Proteasome accessory factor PafA2</fullName>
    </submittedName>
</protein>
<sequence length="145" mass="16282">MAMAGVSPTYGDGYEQTYRLAPDGKSVRLPMASRAPMAEYREHQEALGLTGRLVGEALSLGPYMDQRVVGAAQREIAEVYHIDMSRMDTVAQTLTDPVYMEHAGGYQTHEIHDFNQYSQRALLRPRQHQDTSSHDEEDLLLVTTL</sequence>
<name>A0A1I7Y2K9_9BILA</name>
<keyword evidence="2" id="KW-1185">Reference proteome</keyword>
<evidence type="ECO:0000313" key="3">
    <source>
        <dbReference type="WBParaSite" id="L893_g12092.t1"/>
    </source>
</evidence>
<dbReference type="WBParaSite" id="L893_g12092.t1">
    <property type="protein sequence ID" value="L893_g12092.t1"/>
    <property type="gene ID" value="L893_g12092"/>
</dbReference>
<feature type="region of interest" description="Disordered" evidence="1">
    <location>
        <begin position="126"/>
        <end position="145"/>
    </location>
</feature>